<name>A0A1F7WJJ6_9BACT</name>
<dbReference type="SMART" id="SM01234">
    <property type="entry name" value="Haemolytic"/>
    <property type="match status" value="1"/>
</dbReference>
<accession>A0A1F7WJJ6</accession>
<dbReference type="GO" id="GO:0005886">
    <property type="term" value="C:plasma membrane"/>
    <property type="evidence" value="ECO:0007669"/>
    <property type="project" value="UniProtKB-SubCell"/>
</dbReference>
<evidence type="ECO:0000256" key="1">
    <source>
        <dbReference type="HAMAP-Rule" id="MF_00386"/>
    </source>
</evidence>
<keyword evidence="1" id="KW-1003">Cell membrane</keyword>
<dbReference type="PANTHER" id="PTHR33383">
    <property type="entry name" value="MEMBRANE PROTEIN INSERTION EFFICIENCY FACTOR-RELATED"/>
    <property type="match status" value="1"/>
</dbReference>
<reference evidence="2 3" key="1">
    <citation type="journal article" date="2016" name="Nat. Commun.">
        <title>Thousands of microbial genomes shed light on interconnected biogeochemical processes in an aquifer system.</title>
        <authorList>
            <person name="Anantharaman K."/>
            <person name="Brown C.T."/>
            <person name="Hug L.A."/>
            <person name="Sharon I."/>
            <person name="Castelle C.J."/>
            <person name="Probst A.J."/>
            <person name="Thomas B.C."/>
            <person name="Singh A."/>
            <person name="Wilkins M.J."/>
            <person name="Karaoz U."/>
            <person name="Brodie E.L."/>
            <person name="Williams K.H."/>
            <person name="Hubbard S.S."/>
            <person name="Banfield J.F."/>
        </authorList>
    </citation>
    <scope>NUCLEOTIDE SEQUENCE [LARGE SCALE GENOMIC DNA]</scope>
</reference>
<evidence type="ECO:0000313" key="2">
    <source>
        <dbReference type="EMBL" id="OGM02589.1"/>
    </source>
</evidence>
<dbReference type="EMBL" id="MGFJ01000019">
    <property type="protein sequence ID" value="OGM02589.1"/>
    <property type="molecule type" value="Genomic_DNA"/>
</dbReference>
<dbReference type="Proteomes" id="UP000176198">
    <property type="component" value="Unassembled WGS sequence"/>
</dbReference>
<gene>
    <name evidence="2" type="ORF">A2115_01060</name>
</gene>
<dbReference type="HAMAP" id="MF_00386">
    <property type="entry name" value="UPF0161_YidD"/>
    <property type="match status" value="1"/>
</dbReference>
<proteinExistence type="inferred from homology"/>
<dbReference type="Pfam" id="PF01809">
    <property type="entry name" value="YidD"/>
    <property type="match status" value="1"/>
</dbReference>
<comment type="caution">
    <text evidence="2">The sequence shown here is derived from an EMBL/GenBank/DDBJ whole genome shotgun (WGS) entry which is preliminary data.</text>
</comment>
<dbReference type="AlphaFoldDB" id="A0A1F7WJJ6"/>
<evidence type="ECO:0000313" key="3">
    <source>
        <dbReference type="Proteomes" id="UP000176198"/>
    </source>
</evidence>
<dbReference type="NCBIfam" id="TIGR00278">
    <property type="entry name" value="membrane protein insertion efficiency factor YidD"/>
    <property type="match status" value="1"/>
</dbReference>
<comment type="subcellular location">
    <subcellularLocation>
        <location evidence="1">Cell membrane</location>
        <topology evidence="1">Peripheral membrane protein</topology>
        <orientation evidence="1">Cytoplasmic side</orientation>
    </subcellularLocation>
</comment>
<dbReference type="PANTHER" id="PTHR33383:SF1">
    <property type="entry name" value="MEMBRANE PROTEIN INSERTION EFFICIENCY FACTOR-RELATED"/>
    <property type="match status" value="1"/>
</dbReference>
<organism evidence="2 3">
    <name type="scientific">Candidatus Woesebacteria bacterium GWA1_41_8</name>
    <dbReference type="NCBI Taxonomy" id="1802471"/>
    <lineage>
        <taxon>Bacteria</taxon>
        <taxon>Candidatus Woeseibacteriota</taxon>
    </lineage>
</organism>
<dbReference type="InterPro" id="IPR002696">
    <property type="entry name" value="Membr_insert_effic_factor_YidD"/>
</dbReference>
<comment type="function">
    <text evidence="1">Could be involved in insertion of integral membrane proteins into the membrane.</text>
</comment>
<protein>
    <recommendedName>
        <fullName evidence="1">Putative membrane protein insertion efficiency factor</fullName>
    </recommendedName>
</protein>
<dbReference type="STRING" id="1802471.A2115_01060"/>
<sequence length="75" mass="8476">MRRMLVFFIDLYKLTLSPLLRLLFGDGCRFSPTCSEYTKQAILKFGVTRGVGLGVKRVIKCNPLSHGYLDPVPNN</sequence>
<comment type="similarity">
    <text evidence="1">Belongs to the UPF0161 family.</text>
</comment>
<keyword evidence="1" id="KW-0472">Membrane</keyword>